<dbReference type="GO" id="GO:0046872">
    <property type="term" value="F:metal ion binding"/>
    <property type="evidence" value="ECO:0007669"/>
    <property type="project" value="UniProtKB-KW"/>
</dbReference>
<keyword evidence="1" id="KW-0378">Hydrolase</keyword>
<dbReference type="PANTHER" id="PTHR11014">
    <property type="entry name" value="PEPTIDASE M20 FAMILY MEMBER"/>
    <property type="match status" value="1"/>
</dbReference>
<dbReference type="Pfam" id="PF07687">
    <property type="entry name" value="M20_dimer"/>
    <property type="match status" value="1"/>
</dbReference>
<dbReference type="InterPro" id="IPR017439">
    <property type="entry name" value="Amidohydrolase"/>
</dbReference>
<dbReference type="SUPFAM" id="SSF53187">
    <property type="entry name" value="Zn-dependent exopeptidases"/>
    <property type="match status" value="1"/>
</dbReference>
<reference evidence="4" key="1">
    <citation type="journal article" date="2021" name="PeerJ">
        <title>Extensive microbial diversity within the chicken gut microbiome revealed by metagenomics and culture.</title>
        <authorList>
            <person name="Gilroy R."/>
            <person name="Ravi A."/>
            <person name="Getino M."/>
            <person name="Pursley I."/>
            <person name="Horton D.L."/>
            <person name="Alikhan N.F."/>
            <person name="Baker D."/>
            <person name="Gharbi K."/>
            <person name="Hall N."/>
            <person name="Watson M."/>
            <person name="Adriaenssens E.M."/>
            <person name="Foster-Nyarko E."/>
            <person name="Jarju S."/>
            <person name="Secka A."/>
            <person name="Antonio M."/>
            <person name="Oren A."/>
            <person name="Chaudhuri R.R."/>
            <person name="La Ragione R."/>
            <person name="Hildebrand F."/>
            <person name="Pallen M.J."/>
        </authorList>
    </citation>
    <scope>NUCLEOTIDE SEQUENCE</scope>
    <source>
        <strain evidence="4">CHK183-5548</strain>
    </source>
</reference>
<dbReference type="AlphaFoldDB" id="A0A9D2PCX9"/>
<proteinExistence type="predicted"/>
<protein>
    <submittedName>
        <fullName evidence="4">Amidohydrolase</fullName>
    </submittedName>
</protein>
<accession>A0A9D2PCX9</accession>
<comment type="caution">
    <text evidence="4">The sequence shown here is derived from an EMBL/GenBank/DDBJ whole genome shotgun (WGS) entry which is preliminary data.</text>
</comment>
<feature type="binding site" evidence="2">
    <location>
        <position position="137"/>
    </location>
    <ligand>
        <name>Mn(2+)</name>
        <dbReference type="ChEBI" id="CHEBI:29035"/>
        <label>2</label>
    </ligand>
</feature>
<feature type="binding site" evidence="2">
    <location>
        <position position="101"/>
    </location>
    <ligand>
        <name>Mn(2+)</name>
        <dbReference type="ChEBI" id="CHEBI:29035"/>
        <label>2</label>
    </ligand>
</feature>
<dbReference type="GO" id="GO:0050118">
    <property type="term" value="F:N-acetyldiaminopimelate deacetylase activity"/>
    <property type="evidence" value="ECO:0007669"/>
    <property type="project" value="UniProtKB-ARBA"/>
</dbReference>
<keyword evidence="2" id="KW-0479">Metal-binding</keyword>
<evidence type="ECO:0000256" key="1">
    <source>
        <dbReference type="ARBA" id="ARBA00022801"/>
    </source>
</evidence>
<dbReference type="GO" id="GO:0019877">
    <property type="term" value="P:diaminopimelate biosynthetic process"/>
    <property type="evidence" value="ECO:0007669"/>
    <property type="project" value="UniProtKB-ARBA"/>
</dbReference>
<dbReference type="FunFam" id="3.30.70.360:FF:000001">
    <property type="entry name" value="N-acetyldiaminopimelate deacetylase"/>
    <property type="match status" value="1"/>
</dbReference>
<dbReference type="InterPro" id="IPR011650">
    <property type="entry name" value="Peptidase_M20_dimer"/>
</dbReference>
<organism evidence="4 5">
    <name type="scientific">Candidatus Lachnoclostridium pullistercoris</name>
    <dbReference type="NCBI Taxonomy" id="2838632"/>
    <lineage>
        <taxon>Bacteria</taxon>
        <taxon>Bacillati</taxon>
        <taxon>Bacillota</taxon>
        <taxon>Clostridia</taxon>
        <taxon>Lachnospirales</taxon>
        <taxon>Lachnospiraceae</taxon>
    </lineage>
</organism>
<evidence type="ECO:0000259" key="3">
    <source>
        <dbReference type="Pfam" id="PF07687"/>
    </source>
</evidence>
<dbReference type="Gene3D" id="3.30.70.360">
    <property type="match status" value="1"/>
</dbReference>
<dbReference type="Pfam" id="PF01546">
    <property type="entry name" value="Peptidase_M20"/>
    <property type="match status" value="1"/>
</dbReference>
<comment type="cofactor">
    <cofactor evidence="2">
        <name>Mn(2+)</name>
        <dbReference type="ChEBI" id="CHEBI:29035"/>
    </cofactor>
    <text evidence="2">The Mn(2+) ion enhances activity.</text>
</comment>
<dbReference type="EMBL" id="DWWL01000064">
    <property type="protein sequence ID" value="HJC48362.1"/>
    <property type="molecule type" value="Genomic_DNA"/>
</dbReference>
<feature type="binding site" evidence="2">
    <location>
        <position position="103"/>
    </location>
    <ligand>
        <name>Mn(2+)</name>
        <dbReference type="ChEBI" id="CHEBI:29035"/>
        <label>2</label>
    </ligand>
</feature>
<name>A0A9D2PCX9_9FIRM</name>
<keyword evidence="2" id="KW-0464">Manganese</keyword>
<dbReference type="CDD" id="cd03886">
    <property type="entry name" value="M20_Acy1"/>
    <property type="match status" value="1"/>
</dbReference>
<feature type="binding site" evidence="2">
    <location>
        <position position="163"/>
    </location>
    <ligand>
        <name>Mn(2+)</name>
        <dbReference type="ChEBI" id="CHEBI:29035"/>
        <label>2</label>
    </ligand>
</feature>
<gene>
    <name evidence="4" type="ORF">IAA04_09955</name>
</gene>
<dbReference type="NCBIfam" id="TIGR01891">
    <property type="entry name" value="amidohydrolases"/>
    <property type="match status" value="1"/>
</dbReference>
<feature type="binding site" evidence="2">
    <location>
        <position position="362"/>
    </location>
    <ligand>
        <name>Mn(2+)</name>
        <dbReference type="ChEBI" id="CHEBI:29035"/>
        <label>2</label>
    </ligand>
</feature>
<dbReference type="PIRSF" id="PIRSF005962">
    <property type="entry name" value="Pept_M20D_amidohydro"/>
    <property type="match status" value="1"/>
</dbReference>
<dbReference type="InterPro" id="IPR002933">
    <property type="entry name" value="Peptidase_M20"/>
</dbReference>
<evidence type="ECO:0000313" key="5">
    <source>
        <dbReference type="Proteomes" id="UP000823883"/>
    </source>
</evidence>
<evidence type="ECO:0000256" key="2">
    <source>
        <dbReference type="PIRSR" id="PIRSR005962-1"/>
    </source>
</evidence>
<feature type="domain" description="Peptidase M20 dimerisation" evidence="3">
    <location>
        <begin position="186"/>
        <end position="278"/>
    </location>
</feature>
<sequence length="390" mass="42896">MNFAEEARSMQEMLREFRRDIHMYPELPMEEFRTSGKIKNFLKENNIEILPLNLPTTVVAVIRGEESRKRIALKADMDALQIQEQTNAEYASRNEGVMHACGHDVHTACLIGAAAMLKRHQKELQGTVYLIFQAAEENLCGAKQIIETGFFSDEKIEEIFSIHTNTSIEAGKVAFMRGASQASADMMTIHIHGKGGHGAFPNTTVDPVYIASQLICQIQSIVSRNIDPIQTGVVSVCKMTAGTSGNIIPENAELSGTYRAMTPQVRELIRERLKSLCRGIEIGYGCECRAELPDGCPPIINDPVLADTAKKACSRVLGEENVLELSPAMVGDDMGFILEKVPGVLGALGVRNEKKGIVHGNHTPYFDVDEECLWIGAACMAQMAWDSLAK</sequence>
<evidence type="ECO:0000313" key="4">
    <source>
        <dbReference type="EMBL" id="HJC48362.1"/>
    </source>
</evidence>
<dbReference type="PANTHER" id="PTHR11014:SF63">
    <property type="entry name" value="METALLOPEPTIDASE, PUTATIVE (AFU_ORTHOLOGUE AFUA_6G09600)-RELATED"/>
    <property type="match status" value="1"/>
</dbReference>
<dbReference type="Proteomes" id="UP000823883">
    <property type="component" value="Unassembled WGS sequence"/>
</dbReference>
<dbReference type="InterPro" id="IPR036264">
    <property type="entry name" value="Bact_exopeptidase_dim_dom"/>
</dbReference>
<reference evidence="4" key="2">
    <citation type="submission" date="2021-04" db="EMBL/GenBank/DDBJ databases">
        <authorList>
            <person name="Gilroy R."/>
        </authorList>
    </citation>
    <scope>NUCLEOTIDE SEQUENCE</scope>
    <source>
        <strain evidence="4">CHK183-5548</strain>
    </source>
</reference>
<dbReference type="Gene3D" id="3.40.630.10">
    <property type="entry name" value="Zn peptidases"/>
    <property type="match status" value="1"/>
</dbReference>
<dbReference type="SUPFAM" id="SSF55031">
    <property type="entry name" value="Bacterial exopeptidase dimerisation domain"/>
    <property type="match status" value="1"/>
</dbReference>